<feature type="compositionally biased region" description="Polar residues" evidence="1">
    <location>
        <begin position="8"/>
        <end position="17"/>
    </location>
</feature>
<proteinExistence type="predicted"/>
<dbReference type="OrthoDB" id="2753353at2759"/>
<feature type="region of interest" description="Disordered" evidence="1">
    <location>
        <begin position="52"/>
        <end position="106"/>
    </location>
</feature>
<protein>
    <submittedName>
        <fullName evidence="2">Uncharacterized protein</fullName>
    </submittedName>
</protein>
<accession>A0A165Z115</accession>
<name>A0A165Z115_9AGAM</name>
<dbReference type="Proteomes" id="UP000076798">
    <property type="component" value="Unassembled WGS sequence"/>
</dbReference>
<dbReference type="EMBL" id="KV428217">
    <property type="protein sequence ID" value="KZT33819.1"/>
    <property type="molecule type" value="Genomic_DNA"/>
</dbReference>
<evidence type="ECO:0000256" key="1">
    <source>
        <dbReference type="SAM" id="MobiDB-lite"/>
    </source>
</evidence>
<evidence type="ECO:0000313" key="3">
    <source>
        <dbReference type="Proteomes" id="UP000076798"/>
    </source>
</evidence>
<gene>
    <name evidence="2" type="ORF">SISSUDRAFT_1065851</name>
</gene>
<dbReference type="AlphaFoldDB" id="A0A165Z115"/>
<feature type="region of interest" description="Disordered" evidence="1">
    <location>
        <begin position="1"/>
        <end position="24"/>
    </location>
</feature>
<evidence type="ECO:0000313" key="2">
    <source>
        <dbReference type="EMBL" id="KZT33819.1"/>
    </source>
</evidence>
<sequence length="221" mass="24927">MSPRCQDSVAQRSSNETGIKENALVVMPKESNSVSSSEEELILRASSATSNIIPVTRLPDQEQSSPIGTAEHDTDALYIGDDPEDSSSSEGPETPITPDQYGEHLQDDVPDHLVSLYRQWRRDVGRANRYTFRLSTARGLEIAHRYVPLLLALGEDGMSSDSSEHDGGRTVYRIHSSRRPRQQRETDILHWLDDVRRHLDNAFSPHSVNRLPRPTRRAYGR</sequence>
<keyword evidence="3" id="KW-1185">Reference proteome</keyword>
<organism evidence="2 3">
    <name type="scientific">Sistotremastrum suecicum HHB10207 ss-3</name>
    <dbReference type="NCBI Taxonomy" id="1314776"/>
    <lineage>
        <taxon>Eukaryota</taxon>
        <taxon>Fungi</taxon>
        <taxon>Dikarya</taxon>
        <taxon>Basidiomycota</taxon>
        <taxon>Agaricomycotina</taxon>
        <taxon>Agaricomycetes</taxon>
        <taxon>Sistotremastrales</taxon>
        <taxon>Sistotremastraceae</taxon>
        <taxon>Sistotremastrum</taxon>
    </lineage>
</organism>
<reference evidence="2 3" key="1">
    <citation type="journal article" date="2016" name="Mol. Biol. Evol.">
        <title>Comparative Genomics of Early-Diverging Mushroom-Forming Fungi Provides Insights into the Origins of Lignocellulose Decay Capabilities.</title>
        <authorList>
            <person name="Nagy L.G."/>
            <person name="Riley R."/>
            <person name="Tritt A."/>
            <person name="Adam C."/>
            <person name="Daum C."/>
            <person name="Floudas D."/>
            <person name="Sun H."/>
            <person name="Yadav J.S."/>
            <person name="Pangilinan J."/>
            <person name="Larsson K.H."/>
            <person name="Matsuura K."/>
            <person name="Barry K."/>
            <person name="Labutti K."/>
            <person name="Kuo R."/>
            <person name="Ohm R.A."/>
            <person name="Bhattacharya S.S."/>
            <person name="Shirouzu T."/>
            <person name="Yoshinaga Y."/>
            <person name="Martin F.M."/>
            <person name="Grigoriev I.V."/>
            <person name="Hibbett D.S."/>
        </authorList>
    </citation>
    <scope>NUCLEOTIDE SEQUENCE [LARGE SCALE GENOMIC DNA]</scope>
    <source>
        <strain evidence="2 3">HHB10207 ss-3</strain>
    </source>
</reference>